<protein>
    <submittedName>
        <fullName evidence="1">Uncharacterized protein</fullName>
    </submittedName>
</protein>
<dbReference type="Proteomes" id="UP000316905">
    <property type="component" value="Unassembled WGS sequence"/>
</dbReference>
<name>A0A562QL55_9PSED</name>
<accession>A0A562QL55</accession>
<proteinExistence type="predicted"/>
<keyword evidence="2" id="KW-1185">Reference proteome</keyword>
<reference evidence="1 2" key="1">
    <citation type="journal article" date="2015" name="Stand. Genomic Sci.">
        <title>Genomic Encyclopedia of Bacterial and Archaeal Type Strains, Phase III: the genomes of soil and plant-associated and newly described type strains.</title>
        <authorList>
            <person name="Whitman W.B."/>
            <person name="Woyke T."/>
            <person name="Klenk H.P."/>
            <person name="Zhou Y."/>
            <person name="Lilburn T.G."/>
            <person name="Beck B.J."/>
            <person name="De Vos P."/>
            <person name="Vandamme P."/>
            <person name="Eisen J.A."/>
            <person name="Garrity G."/>
            <person name="Hugenholtz P."/>
            <person name="Kyrpides N.C."/>
        </authorList>
    </citation>
    <scope>NUCLEOTIDE SEQUENCE [LARGE SCALE GENOMIC DNA]</scope>
    <source>
        <strain evidence="1 2">CGMCC 1.6858</strain>
    </source>
</reference>
<evidence type="ECO:0000313" key="2">
    <source>
        <dbReference type="Proteomes" id="UP000316905"/>
    </source>
</evidence>
<dbReference type="EMBL" id="VLKY01000002">
    <property type="protein sequence ID" value="TWI57454.1"/>
    <property type="molecule type" value="Genomic_DNA"/>
</dbReference>
<comment type="caution">
    <text evidence="1">The sequence shown here is derived from an EMBL/GenBank/DDBJ whole genome shotgun (WGS) entry which is preliminary data.</text>
</comment>
<gene>
    <name evidence="1" type="ORF">IQ22_00670</name>
</gene>
<evidence type="ECO:0000313" key="1">
    <source>
        <dbReference type="EMBL" id="TWI57454.1"/>
    </source>
</evidence>
<dbReference type="AlphaFoldDB" id="A0A562QL55"/>
<organism evidence="1 2">
    <name type="scientific">Pseudomonas duriflava</name>
    <dbReference type="NCBI Taxonomy" id="459528"/>
    <lineage>
        <taxon>Bacteria</taxon>
        <taxon>Pseudomonadati</taxon>
        <taxon>Pseudomonadota</taxon>
        <taxon>Gammaproteobacteria</taxon>
        <taxon>Pseudomonadales</taxon>
        <taxon>Pseudomonadaceae</taxon>
        <taxon>Pseudomonas</taxon>
    </lineage>
</organism>
<sequence length="82" mass="9428">MDSHVINEELTRLASSETLPPYDRKLACSILYRLMMEEANDMSSVCRASIMTVMAMLIREDVERNNQQAITATNQIIDRLKH</sequence>